<dbReference type="InterPro" id="IPR006311">
    <property type="entry name" value="TAT_signal"/>
</dbReference>
<reference evidence="8 9" key="1">
    <citation type="journal article" date="2009" name="Stand. Genomic Sci.">
        <title>Complete genome sequence of Stackebrandtia nassauensis type strain (LLR-40K-21).</title>
        <authorList>
            <person name="Munk C."/>
            <person name="Lapidus A."/>
            <person name="Copeland A."/>
            <person name="Jando M."/>
            <person name="Mayilraj S."/>
            <person name="Glavina Del Rio T."/>
            <person name="Nolan M."/>
            <person name="Chen F."/>
            <person name="Lucas S."/>
            <person name="Tice H."/>
            <person name="Cheng J.F."/>
            <person name="Han C."/>
            <person name="Detter J.C."/>
            <person name="Bruce D."/>
            <person name="Goodwin L."/>
            <person name="Chain P."/>
            <person name="Pitluck S."/>
            <person name="Goker M."/>
            <person name="Ovchinikova G."/>
            <person name="Pati A."/>
            <person name="Ivanova N."/>
            <person name="Mavromatis K."/>
            <person name="Chen A."/>
            <person name="Palaniappan K."/>
            <person name="Land M."/>
            <person name="Hauser L."/>
            <person name="Chang Y.J."/>
            <person name="Jeffries C.D."/>
            <person name="Bristow J."/>
            <person name="Eisen J.A."/>
            <person name="Markowitz V."/>
            <person name="Hugenholtz P."/>
            <person name="Kyrpides N.C."/>
            <person name="Klenk H.P."/>
        </authorList>
    </citation>
    <scope>NUCLEOTIDE SEQUENCE [LARGE SCALE GENOMIC DNA]</scope>
    <source>
        <strain evidence="9">DSM 44728 / CIP 108903 / NRRL B-16338 / NBRC 102104 / LLR-40K-21</strain>
    </source>
</reference>
<keyword evidence="2" id="KW-0645">Protease</keyword>
<evidence type="ECO:0000256" key="5">
    <source>
        <dbReference type="SAM" id="Coils"/>
    </source>
</evidence>
<dbReference type="eggNOG" id="COG0791">
    <property type="taxonomic scope" value="Bacteria"/>
</dbReference>
<gene>
    <name evidence="8" type="ordered locus">Snas_5879</name>
</gene>
<dbReference type="InterPro" id="IPR051794">
    <property type="entry name" value="PG_Endopeptidase_C40"/>
</dbReference>
<dbReference type="AlphaFoldDB" id="D3PZ78"/>
<feature type="signal peptide" evidence="6">
    <location>
        <begin position="1"/>
        <end position="40"/>
    </location>
</feature>
<keyword evidence="6" id="KW-0732">Signal</keyword>
<dbReference type="RefSeq" id="WP_013021078.1">
    <property type="nucleotide sequence ID" value="NC_013947.1"/>
</dbReference>
<dbReference type="HOGENOM" id="CLU_034085_1_0_11"/>
<feature type="chain" id="PRO_5003048717" evidence="6">
    <location>
        <begin position="41"/>
        <end position="333"/>
    </location>
</feature>
<evidence type="ECO:0000256" key="3">
    <source>
        <dbReference type="ARBA" id="ARBA00022801"/>
    </source>
</evidence>
<dbReference type="KEGG" id="sna:Snas_5879"/>
<keyword evidence="9" id="KW-1185">Reference proteome</keyword>
<dbReference type="EMBL" id="CP001778">
    <property type="protein sequence ID" value="ADD45507.1"/>
    <property type="molecule type" value="Genomic_DNA"/>
</dbReference>
<dbReference type="STRING" id="446470.Snas_5879"/>
<dbReference type="Gene3D" id="3.90.1720.10">
    <property type="entry name" value="endopeptidase domain like (from Nostoc punctiforme)"/>
    <property type="match status" value="1"/>
</dbReference>
<dbReference type="GO" id="GO:0008234">
    <property type="term" value="F:cysteine-type peptidase activity"/>
    <property type="evidence" value="ECO:0007669"/>
    <property type="project" value="UniProtKB-KW"/>
</dbReference>
<keyword evidence="3" id="KW-0378">Hydrolase</keyword>
<dbReference type="PANTHER" id="PTHR47359">
    <property type="entry name" value="PEPTIDOGLYCAN DL-ENDOPEPTIDASE CWLO"/>
    <property type="match status" value="1"/>
</dbReference>
<dbReference type="Gene3D" id="6.10.250.3150">
    <property type="match status" value="1"/>
</dbReference>
<evidence type="ECO:0000256" key="6">
    <source>
        <dbReference type="SAM" id="SignalP"/>
    </source>
</evidence>
<evidence type="ECO:0000313" key="8">
    <source>
        <dbReference type="EMBL" id="ADD45507.1"/>
    </source>
</evidence>
<evidence type="ECO:0000256" key="4">
    <source>
        <dbReference type="ARBA" id="ARBA00022807"/>
    </source>
</evidence>
<dbReference type="OrthoDB" id="3209655at2"/>
<feature type="coiled-coil region" evidence="5">
    <location>
        <begin position="148"/>
        <end position="182"/>
    </location>
</feature>
<evidence type="ECO:0000313" key="9">
    <source>
        <dbReference type="Proteomes" id="UP000000844"/>
    </source>
</evidence>
<dbReference type="PROSITE" id="PS51318">
    <property type="entry name" value="TAT"/>
    <property type="match status" value="1"/>
</dbReference>
<keyword evidence="5" id="KW-0175">Coiled coil</keyword>
<organism evidence="8 9">
    <name type="scientific">Stackebrandtia nassauensis (strain DSM 44728 / CIP 108903 / NRRL B-16338 / NBRC 102104 / LLR-40K-21)</name>
    <dbReference type="NCBI Taxonomy" id="446470"/>
    <lineage>
        <taxon>Bacteria</taxon>
        <taxon>Bacillati</taxon>
        <taxon>Actinomycetota</taxon>
        <taxon>Actinomycetes</taxon>
        <taxon>Glycomycetales</taxon>
        <taxon>Glycomycetaceae</taxon>
        <taxon>Stackebrandtia</taxon>
    </lineage>
</organism>
<keyword evidence="4" id="KW-0788">Thiol protease</keyword>
<dbReference type="Proteomes" id="UP000000844">
    <property type="component" value="Chromosome"/>
</dbReference>
<dbReference type="PANTHER" id="PTHR47359:SF3">
    <property type="entry name" value="NLP_P60 DOMAIN-CONTAINING PROTEIN-RELATED"/>
    <property type="match status" value="1"/>
</dbReference>
<accession>D3PZ78</accession>
<dbReference type="SUPFAM" id="SSF54001">
    <property type="entry name" value="Cysteine proteinases"/>
    <property type="match status" value="1"/>
</dbReference>
<dbReference type="GO" id="GO:0006508">
    <property type="term" value="P:proteolysis"/>
    <property type="evidence" value="ECO:0007669"/>
    <property type="project" value="UniProtKB-KW"/>
</dbReference>
<comment type="similarity">
    <text evidence="1">Belongs to the peptidase C40 family.</text>
</comment>
<dbReference type="Pfam" id="PF00877">
    <property type="entry name" value="NLPC_P60"/>
    <property type="match status" value="1"/>
</dbReference>
<dbReference type="MEROPS" id="C40.007"/>
<protein>
    <submittedName>
        <fullName evidence="8">NLP/P60 protein</fullName>
    </submittedName>
</protein>
<dbReference type="PROSITE" id="PS51935">
    <property type="entry name" value="NLPC_P60"/>
    <property type="match status" value="1"/>
</dbReference>
<name>D3PZ78_STANL</name>
<sequence>MAIRARTTSSSSRSTVVRLTVALAAAALAATLAAPQPAFAEPSIKQLEKKVDKASAELEIIVEDYNELNQELKDLEKQHAETGKELKPLRSRAEQTATEVGDIAASLYRAGPAVTVTPIISGSPDTLIERLSLLEFMSLEQDDLVDELAATTKILESEELEIDDLERERGKLKAKKSKKQRAITRDRDRLRDLRDIAMGQGYRDNPGLKAPPIPGGDAGAAATAVRFVHGALGSPYQWGGVGPHGYDCSGLTSAAWGSAGVSLPHNAAAQYRSIPHVGRGELQPGDLVFYYGDIHHVGMYVGQGKIIHAPSEGQNVRVSGIDELPVSGYGRPA</sequence>
<proteinExistence type="inferred from homology"/>
<feature type="coiled-coil region" evidence="5">
    <location>
        <begin position="44"/>
        <end position="85"/>
    </location>
</feature>
<dbReference type="InterPro" id="IPR000064">
    <property type="entry name" value="NLP_P60_dom"/>
</dbReference>
<dbReference type="eggNOG" id="COG1579">
    <property type="taxonomic scope" value="Bacteria"/>
</dbReference>
<evidence type="ECO:0000256" key="1">
    <source>
        <dbReference type="ARBA" id="ARBA00007074"/>
    </source>
</evidence>
<dbReference type="InterPro" id="IPR038765">
    <property type="entry name" value="Papain-like_cys_pep_sf"/>
</dbReference>
<evidence type="ECO:0000256" key="2">
    <source>
        <dbReference type="ARBA" id="ARBA00022670"/>
    </source>
</evidence>
<feature type="domain" description="NlpC/P60" evidence="7">
    <location>
        <begin position="218"/>
        <end position="333"/>
    </location>
</feature>
<evidence type="ECO:0000259" key="7">
    <source>
        <dbReference type="PROSITE" id="PS51935"/>
    </source>
</evidence>